<dbReference type="Pfam" id="PF00384">
    <property type="entry name" value="Molybdopterin"/>
    <property type="match status" value="1"/>
</dbReference>
<dbReference type="SMART" id="SM00926">
    <property type="entry name" value="Molybdop_Fe4S4"/>
    <property type="match status" value="1"/>
</dbReference>
<dbReference type="Pfam" id="PF13510">
    <property type="entry name" value="Fer2_4"/>
    <property type="match status" value="1"/>
</dbReference>
<dbReference type="PROSITE" id="PS51839">
    <property type="entry name" value="4FE4S_HC3"/>
    <property type="match status" value="1"/>
</dbReference>
<dbReference type="PANTHER" id="PTHR43105:SF10">
    <property type="entry name" value="NADH-QUINONE OXIDOREDUCTASE SUBUNIT G"/>
    <property type="match status" value="1"/>
</dbReference>
<dbReference type="InterPro" id="IPR006656">
    <property type="entry name" value="Mopterin_OxRdtase"/>
</dbReference>
<comment type="cofactor">
    <cofactor evidence="1">
        <name>[4Fe-4S] cluster</name>
        <dbReference type="ChEBI" id="CHEBI:49883"/>
    </cofactor>
</comment>
<proteinExistence type="inferred from homology"/>
<evidence type="ECO:0000259" key="16">
    <source>
        <dbReference type="PROSITE" id="PS51669"/>
    </source>
</evidence>
<keyword evidence="9" id="KW-0408">Iron</keyword>
<evidence type="ECO:0000256" key="7">
    <source>
        <dbReference type="ARBA" id="ARBA00022737"/>
    </source>
</evidence>
<dbReference type="InterPro" id="IPR006963">
    <property type="entry name" value="Mopterin_OxRdtase_4Fe-4S_dom"/>
</dbReference>
<dbReference type="SUPFAM" id="SSF54292">
    <property type="entry name" value="2Fe-2S ferredoxin-like"/>
    <property type="match status" value="1"/>
</dbReference>
<dbReference type="Proteomes" id="UP000005868">
    <property type="component" value="Chromosome"/>
</dbReference>
<name>G7V7T5_THELD</name>
<keyword evidence="4" id="KW-0004">4Fe-4S</keyword>
<comment type="similarity">
    <text evidence="3">Belongs to the complex I 75 kDa subunit family.</text>
</comment>
<dbReference type="Gene3D" id="2.20.25.90">
    <property type="entry name" value="ADC-like domains"/>
    <property type="match status" value="1"/>
</dbReference>
<evidence type="ECO:0000256" key="8">
    <source>
        <dbReference type="ARBA" id="ARBA00022967"/>
    </source>
</evidence>
<organism evidence="18 19">
    <name type="scientific">Thermovirga lienii (strain ATCC BAA-1197 / DSM 17291 / Cas60314)</name>
    <dbReference type="NCBI Taxonomy" id="580340"/>
    <lineage>
        <taxon>Bacteria</taxon>
        <taxon>Thermotogati</taxon>
        <taxon>Synergistota</taxon>
        <taxon>Synergistia</taxon>
        <taxon>Synergistales</taxon>
        <taxon>Thermovirgaceae</taxon>
        <taxon>Thermovirga</taxon>
    </lineage>
</organism>
<feature type="domain" description="2Fe-2S ferredoxin-type" evidence="14">
    <location>
        <begin position="2"/>
        <end position="80"/>
    </location>
</feature>
<dbReference type="STRING" id="580340.Tlie_1617"/>
<evidence type="ECO:0000256" key="13">
    <source>
        <dbReference type="ARBA" id="ARBA00034078"/>
    </source>
</evidence>
<evidence type="ECO:0000313" key="19">
    <source>
        <dbReference type="Proteomes" id="UP000005868"/>
    </source>
</evidence>
<dbReference type="Pfam" id="PF04879">
    <property type="entry name" value="Molybdop_Fe4S4"/>
    <property type="match status" value="1"/>
</dbReference>
<dbReference type="SUPFAM" id="SSF54862">
    <property type="entry name" value="4Fe-4S ferredoxins"/>
    <property type="match status" value="1"/>
</dbReference>
<dbReference type="FunFam" id="3.10.20.740:FF:000004">
    <property type="entry name" value="NADH-quinone oxidoreductase"/>
    <property type="match status" value="1"/>
</dbReference>
<keyword evidence="6" id="KW-0479">Metal-binding</keyword>
<keyword evidence="19" id="KW-1185">Reference proteome</keyword>
<dbReference type="OrthoDB" id="9803192at2"/>
<keyword evidence="8" id="KW-1278">Translocase</keyword>
<dbReference type="EMBL" id="CP003096">
    <property type="protein sequence ID" value="AER67339.1"/>
    <property type="molecule type" value="Genomic_DNA"/>
</dbReference>
<keyword evidence="18" id="KW-0830">Ubiquinone</keyword>
<dbReference type="InterPro" id="IPR027467">
    <property type="entry name" value="MopterinOxRdtase_cofactor_BS"/>
</dbReference>
<evidence type="ECO:0000256" key="6">
    <source>
        <dbReference type="ARBA" id="ARBA00022723"/>
    </source>
</evidence>
<keyword evidence="12" id="KW-0472">Membrane</keyword>
<comment type="cofactor">
    <cofactor evidence="13">
        <name>[2Fe-2S] cluster</name>
        <dbReference type="ChEBI" id="CHEBI:190135"/>
    </cofactor>
</comment>
<evidence type="ECO:0000256" key="12">
    <source>
        <dbReference type="ARBA" id="ARBA00023136"/>
    </source>
</evidence>
<dbReference type="InterPro" id="IPR036010">
    <property type="entry name" value="2Fe-2S_ferredoxin-like_sf"/>
</dbReference>
<reference evidence="19" key="1">
    <citation type="submission" date="2011-10" db="EMBL/GenBank/DDBJ databases">
        <title>The complete genome of chromosome of Thermovirga lienii DSM 17291.</title>
        <authorList>
            <consortium name="US DOE Joint Genome Institute (JGI-PGF)"/>
            <person name="Lucas S."/>
            <person name="Copeland A."/>
            <person name="Lapidus A."/>
            <person name="Glavina del Rio T."/>
            <person name="Dalin E."/>
            <person name="Tice H."/>
            <person name="Bruce D."/>
            <person name="Goodwin L."/>
            <person name="Pitluck S."/>
            <person name="Peters L."/>
            <person name="Mikhailova N."/>
            <person name="Saunders E."/>
            <person name="Kyrpides N."/>
            <person name="Mavromatis K."/>
            <person name="Ivanova N."/>
            <person name="Last F.I."/>
            <person name="Brettin T."/>
            <person name="Detter J.C."/>
            <person name="Han C."/>
            <person name="Larimer F."/>
            <person name="Land M."/>
            <person name="Hauser L."/>
            <person name="Markowitz V."/>
            <person name="Cheng J.-F."/>
            <person name="Hugenholtz P."/>
            <person name="Woyke T."/>
            <person name="Wu D."/>
            <person name="Spring S."/>
            <person name="Schroeder M."/>
            <person name="Brambilla E.-M."/>
            <person name="Klenk H.-P."/>
            <person name="Eisen J.A."/>
        </authorList>
    </citation>
    <scope>NUCLEOTIDE SEQUENCE [LARGE SCALE GENOMIC DNA]</scope>
    <source>
        <strain evidence="19">ATCC BAA-1197 / DSM 17291 / Cas60314</strain>
    </source>
</reference>
<feature type="domain" description="4Fe-4S ferredoxin-type" evidence="15">
    <location>
        <begin position="183"/>
        <end position="212"/>
    </location>
</feature>
<comment type="subcellular location">
    <subcellularLocation>
        <location evidence="2">Membrane</location>
    </subcellularLocation>
</comment>
<dbReference type="PROSITE" id="PS00198">
    <property type="entry name" value="4FE4S_FER_1"/>
    <property type="match status" value="1"/>
</dbReference>
<dbReference type="KEGG" id="tli:Tlie_1617"/>
<dbReference type="Gene3D" id="3.10.20.740">
    <property type="match status" value="1"/>
</dbReference>
<dbReference type="GO" id="GO:0022904">
    <property type="term" value="P:respiratory electron transport chain"/>
    <property type="evidence" value="ECO:0007669"/>
    <property type="project" value="TreeGrafter"/>
</dbReference>
<feature type="domain" description="4Fe-4S Mo/W bis-MGD-type" evidence="16">
    <location>
        <begin position="222"/>
        <end position="278"/>
    </location>
</feature>
<evidence type="ECO:0000259" key="14">
    <source>
        <dbReference type="PROSITE" id="PS51085"/>
    </source>
</evidence>
<evidence type="ECO:0000256" key="10">
    <source>
        <dbReference type="ARBA" id="ARBA00023014"/>
    </source>
</evidence>
<evidence type="ECO:0000256" key="3">
    <source>
        <dbReference type="ARBA" id="ARBA00005404"/>
    </source>
</evidence>
<evidence type="ECO:0000259" key="17">
    <source>
        <dbReference type="PROSITE" id="PS51839"/>
    </source>
</evidence>
<keyword evidence="10" id="KW-0411">Iron-sulfur</keyword>
<dbReference type="Pfam" id="PF10588">
    <property type="entry name" value="NADH-G_4Fe-4S_3"/>
    <property type="match status" value="1"/>
</dbReference>
<evidence type="ECO:0000313" key="18">
    <source>
        <dbReference type="EMBL" id="AER67339.1"/>
    </source>
</evidence>
<evidence type="ECO:0000256" key="4">
    <source>
        <dbReference type="ARBA" id="ARBA00022485"/>
    </source>
</evidence>
<evidence type="ECO:0000256" key="1">
    <source>
        <dbReference type="ARBA" id="ARBA00001966"/>
    </source>
</evidence>
<dbReference type="GO" id="GO:0051539">
    <property type="term" value="F:4 iron, 4 sulfur cluster binding"/>
    <property type="evidence" value="ECO:0007669"/>
    <property type="project" value="UniProtKB-KW"/>
</dbReference>
<dbReference type="FunFam" id="3.30.70.20:FF:000035">
    <property type="entry name" value="Iron hydrogenase 1"/>
    <property type="match status" value="1"/>
</dbReference>
<dbReference type="CDD" id="cd00207">
    <property type="entry name" value="fer2"/>
    <property type="match status" value="1"/>
</dbReference>
<dbReference type="InterPro" id="IPR001041">
    <property type="entry name" value="2Fe-2S_ferredoxin-type"/>
</dbReference>
<dbReference type="Gene3D" id="3.40.50.740">
    <property type="match status" value="2"/>
</dbReference>
<dbReference type="HOGENOM" id="CLU_000422_4_0_0"/>
<keyword evidence="11" id="KW-0520">NAD</keyword>
<dbReference type="GO" id="GO:0046872">
    <property type="term" value="F:metal ion binding"/>
    <property type="evidence" value="ECO:0007669"/>
    <property type="project" value="UniProtKB-KW"/>
</dbReference>
<dbReference type="eggNOG" id="COG3383">
    <property type="taxonomic scope" value="Bacteria"/>
</dbReference>
<evidence type="ECO:0000256" key="9">
    <source>
        <dbReference type="ARBA" id="ARBA00023004"/>
    </source>
</evidence>
<dbReference type="PANTHER" id="PTHR43105">
    <property type="entry name" value="RESPIRATORY NITRATE REDUCTASE"/>
    <property type="match status" value="1"/>
</dbReference>
<evidence type="ECO:0000256" key="11">
    <source>
        <dbReference type="ARBA" id="ARBA00023027"/>
    </source>
</evidence>
<dbReference type="InterPro" id="IPR017900">
    <property type="entry name" value="4Fe4S_Fe_S_CS"/>
</dbReference>
<dbReference type="GO" id="GO:0016020">
    <property type="term" value="C:membrane"/>
    <property type="evidence" value="ECO:0007669"/>
    <property type="project" value="UniProtKB-SubCell"/>
</dbReference>
<evidence type="ECO:0000256" key="2">
    <source>
        <dbReference type="ARBA" id="ARBA00004370"/>
    </source>
</evidence>
<evidence type="ECO:0000259" key="15">
    <source>
        <dbReference type="PROSITE" id="PS51379"/>
    </source>
</evidence>
<accession>G7V7T5</accession>
<dbReference type="SUPFAM" id="SSF53706">
    <property type="entry name" value="Formate dehydrogenase/DMSO reductase, domains 1-3"/>
    <property type="match status" value="1"/>
</dbReference>
<dbReference type="AlphaFoldDB" id="G7V7T5"/>
<protein>
    <submittedName>
        <fullName evidence="18">NADH:ubiquinone oxidoreductase, subunit G, iron-sulfur binding protein</fullName>
    </submittedName>
</protein>
<sequence length="690" mass="75785">MKEITLTIDGKVCKGTHGDTILGVARKNGIDIPTLCFLEGLTPIGSCRMCVVEVEKNPKLLTACTTPAQDGMVVHTKTETLHNYRRQVLELLFAGRNHFCMYCSQSGDCELQRLAIEHGMDHVRYPFLYSDFENDATHPEYQVDHNRCILCLRCIRVCAEKVGAHTLDLKDRGWNAKVISDLGKKLGESDTCVSCGACAQVCPTGTITIREFAYRGRRSDCDDIVESVCPLCGVGCKIKAYVRTGSVVRVEGTTTDQPDGGQLCYKGRLELPRSTERDRIHVPMIREGVHYREATWEEALSLVAENFKAAHEADKAGALVSSICTDEELSVFSALFRDSLGMKRLDTFDGDILRGFMKGFEPFRKQGVRPFTAAHNILESDCIVNLCANPDEEAPVVASYMRVGVLKNEASLINVSSWDNPFEGITDVDIRLLSECGDPALLDSLTKAIIALRMSEEDLGKGTEALNDYRKYVQQTASLVDMDVDEVEQLVLKLSKAEKPVFVLGSNVSKNPLVVQAAVNLAIASKAFFEDGIGVVPLVVSSNSLGTVNTVLADEAWLGKEDLDFMYVFSTGMIPEDEDSLAAISRTKFVVVQTPYLVHPLVNMADVLLPAPAWYERSGHFCTIEGERRRLNVVVPPKGEVRGLASVIQEFASALGVELGSPKAVPCEQLFGSEKAPQNAQIVELEEVSL</sequence>
<feature type="domain" description="4Fe-4S ferredoxin-type" evidence="15">
    <location>
        <begin position="139"/>
        <end position="170"/>
    </location>
</feature>
<dbReference type="InterPro" id="IPR019574">
    <property type="entry name" value="NADH_UbQ_OxRdtase_Gsu_4Fe4S-bd"/>
</dbReference>
<dbReference type="SMART" id="SM00929">
    <property type="entry name" value="NADH-G_4Fe-4S_3"/>
    <property type="match status" value="1"/>
</dbReference>
<evidence type="ECO:0000256" key="5">
    <source>
        <dbReference type="ARBA" id="ARBA00022714"/>
    </source>
</evidence>
<dbReference type="GO" id="GO:0051537">
    <property type="term" value="F:2 iron, 2 sulfur cluster binding"/>
    <property type="evidence" value="ECO:0007669"/>
    <property type="project" value="UniProtKB-KW"/>
</dbReference>
<dbReference type="PROSITE" id="PS00551">
    <property type="entry name" value="MOLYBDOPTERIN_PROK_1"/>
    <property type="match status" value="1"/>
</dbReference>
<dbReference type="PROSITE" id="PS51379">
    <property type="entry name" value="4FE4S_FER_2"/>
    <property type="match status" value="2"/>
</dbReference>
<dbReference type="InterPro" id="IPR054351">
    <property type="entry name" value="NADH_UbQ_OxRdtase_ferredoxin"/>
</dbReference>
<dbReference type="InterPro" id="IPR017896">
    <property type="entry name" value="4Fe4S_Fe-S-bd"/>
</dbReference>
<keyword evidence="5" id="KW-0001">2Fe-2S</keyword>
<dbReference type="PROSITE" id="PS51669">
    <property type="entry name" value="4FE4S_MOW_BIS_MGD"/>
    <property type="match status" value="1"/>
</dbReference>
<dbReference type="Pfam" id="PF22117">
    <property type="entry name" value="Fer4_Nqo3"/>
    <property type="match status" value="1"/>
</dbReference>
<dbReference type="Gene3D" id="3.40.228.10">
    <property type="entry name" value="Dimethylsulfoxide Reductase, domain 2"/>
    <property type="match status" value="1"/>
</dbReference>
<dbReference type="Gene3D" id="3.30.70.20">
    <property type="match status" value="1"/>
</dbReference>
<gene>
    <name evidence="18" type="ordered locus">Tlie_1617</name>
</gene>
<feature type="domain" description="4Fe-4S His(Cys)3-ligated-type" evidence="17">
    <location>
        <begin position="80"/>
        <end position="119"/>
    </location>
</feature>
<keyword evidence="7" id="KW-0677">Repeat</keyword>
<dbReference type="InterPro" id="IPR050123">
    <property type="entry name" value="Prok_molybdopt-oxidoreductase"/>
</dbReference>
<reference evidence="18 19" key="2">
    <citation type="journal article" date="2012" name="Stand. Genomic Sci.">
        <title>Genome sequence of the moderately thermophilic, amino-acid-degrading and sulfur-reducing bacterium Thermovirga lienii type strain (Cas60314(T)).</title>
        <authorList>
            <person name="Goker M."/>
            <person name="Saunders E."/>
            <person name="Lapidus A."/>
            <person name="Nolan M."/>
            <person name="Lucas S."/>
            <person name="Hammon N."/>
            <person name="Deshpande S."/>
            <person name="Cheng J.F."/>
            <person name="Han C."/>
            <person name="Tapia R."/>
            <person name="Goodwin L.A."/>
            <person name="Pitluck S."/>
            <person name="Liolios K."/>
            <person name="Mavromatis K."/>
            <person name="Pagani I."/>
            <person name="Ivanova N."/>
            <person name="Mikhailova N."/>
            <person name="Pati A."/>
            <person name="Chen A."/>
            <person name="Palaniappan K."/>
            <person name="Land M."/>
            <person name="Chang Y.J."/>
            <person name="Jeffries C.D."/>
            <person name="Brambilla E.M."/>
            <person name="Rohde M."/>
            <person name="Spring S."/>
            <person name="Detter J.C."/>
            <person name="Woyke T."/>
            <person name="Bristow J."/>
            <person name="Eisen J.A."/>
            <person name="Markowitz V."/>
            <person name="Hugenholtz P."/>
            <person name="Kyrpides N.C."/>
            <person name="Klenk H.P."/>
        </authorList>
    </citation>
    <scope>NUCLEOTIDE SEQUENCE [LARGE SCALE GENOMIC DNA]</scope>
    <source>
        <strain evidence="19">ATCC BAA-1197 / DSM 17291 / Cas60314</strain>
    </source>
</reference>
<dbReference type="GO" id="GO:0003954">
    <property type="term" value="F:NADH dehydrogenase activity"/>
    <property type="evidence" value="ECO:0007669"/>
    <property type="project" value="TreeGrafter"/>
</dbReference>
<dbReference type="PROSITE" id="PS51085">
    <property type="entry name" value="2FE2S_FER_2"/>
    <property type="match status" value="1"/>
</dbReference>